<dbReference type="InterPro" id="IPR001680">
    <property type="entry name" value="WD40_rpt"/>
</dbReference>
<feature type="repeat" description="WD" evidence="1">
    <location>
        <begin position="263"/>
        <end position="292"/>
    </location>
</feature>
<feature type="region of interest" description="Disordered" evidence="2">
    <location>
        <begin position="1"/>
        <end position="26"/>
    </location>
</feature>
<keyword evidence="4" id="KW-1185">Reference proteome</keyword>
<dbReference type="Gene3D" id="2.130.10.10">
    <property type="entry name" value="YVTN repeat-like/Quinoprotein amine dehydrogenase"/>
    <property type="match status" value="2"/>
</dbReference>
<dbReference type="SUPFAM" id="SSF50978">
    <property type="entry name" value="WD40 repeat-like"/>
    <property type="match status" value="1"/>
</dbReference>
<dbReference type="Proteomes" id="UP001189122">
    <property type="component" value="Unassembled WGS sequence"/>
</dbReference>
<feature type="repeat" description="WD" evidence="1">
    <location>
        <begin position="220"/>
        <end position="252"/>
    </location>
</feature>
<keyword evidence="1" id="KW-0853">WD repeat</keyword>
<accession>A0A7I8IJ36</accession>
<feature type="compositionally biased region" description="Polar residues" evidence="2">
    <location>
        <begin position="7"/>
        <end position="17"/>
    </location>
</feature>
<proteinExistence type="predicted"/>
<dbReference type="PANTHER" id="PTHR22844:SF336">
    <property type="entry name" value="PROTEIN JINGUBANG"/>
    <property type="match status" value="1"/>
</dbReference>
<organism evidence="3">
    <name type="scientific">Spirodela intermedia</name>
    <name type="common">Intermediate duckweed</name>
    <dbReference type="NCBI Taxonomy" id="51605"/>
    <lineage>
        <taxon>Eukaryota</taxon>
        <taxon>Viridiplantae</taxon>
        <taxon>Streptophyta</taxon>
        <taxon>Embryophyta</taxon>
        <taxon>Tracheophyta</taxon>
        <taxon>Spermatophyta</taxon>
        <taxon>Magnoliopsida</taxon>
        <taxon>Liliopsida</taxon>
        <taxon>Araceae</taxon>
        <taxon>Lemnoideae</taxon>
        <taxon>Spirodela</taxon>
    </lineage>
</organism>
<dbReference type="SMART" id="SM00320">
    <property type="entry name" value="WD40"/>
    <property type="match status" value="5"/>
</dbReference>
<dbReference type="InterPro" id="IPR036322">
    <property type="entry name" value="WD40_repeat_dom_sf"/>
</dbReference>
<dbReference type="AlphaFoldDB" id="A0A7I8IJ36"/>
<dbReference type="PANTHER" id="PTHR22844">
    <property type="entry name" value="F-BOX AND WD40 DOMAIN PROTEIN"/>
    <property type="match status" value="1"/>
</dbReference>
<sequence length="434" mass="47229">MSGEGSPCNNTSWNQSAPYVRSPWSRSKPSTSFFTDDGATFPPGTRLVGSLVREEGHIYSLASSADLLYTGSDSKNIRVWKNQEEFSGFKSNSGLVKAIVIAGERIFTGHQDGKIRVWRVSRRDPTVHKRAGTLPTFKDLLKSSVRPSNYVEVRRHRNSLWIRHSDAVSTFKVWRVADSRCLESVRAHDDAVNAILTGFDGLVFTGSADGTVKHSPSQTLLKQESAVTALALNSMAAVVYSGSSDGLINFWERKKHLSHGGVLRGHKQAVLCMASAGSLVMSGSADRTICIWRWEDEVHTCLSVLNGHTGPVKCLTVERDSDSHPPTPAGSCTAAAWTSPSSCGRSPSCPPAITSPAGNWRSPPWPGSMPSAAPLATVSAEREHLSASPPLSEMILCGYQLVSPIIICRKKGDDRPLICNEKLIFLHTDEFKFI</sequence>
<dbReference type="InterPro" id="IPR045182">
    <property type="entry name" value="JINGUBANG-like"/>
</dbReference>
<dbReference type="EMBL" id="CACRZD030000003">
    <property type="protein sequence ID" value="CAA6657749.1"/>
    <property type="molecule type" value="Genomic_DNA"/>
</dbReference>
<dbReference type="EMBL" id="LR743590">
    <property type="protein sequence ID" value="CAA2618053.1"/>
    <property type="molecule type" value="Genomic_DNA"/>
</dbReference>
<evidence type="ECO:0000256" key="2">
    <source>
        <dbReference type="SAM" id="MobiDB-lite"/>
    </source>
</evidence>
<reference evidence="3 4" key="1">
    <citation type="submission" date="2019-12" db="EMBL/GenBank/DDBJ databases">
        <authorList>
            <person name="Scholz U."/>
            <person name="Mascher M."/>
            <person name="Fiebig A."/>
        </authorList>
    </citation>
    <scope>NUCLEOTIDE SEQUENCE</scope>
</reference>
<evidence type="ECO:0000313" key="3">
    <source>
        <dbReference type="EMBL" id="CAA2618053.1"/>
    </source>
</evidence>
<protein>
    <submittedName>
        <fullName evidence="3">Uncharacterized protein</fullName>
    </submittedName>
</protein>
<dbReference type="InterPro" id="IPR015943">
    <property type="entry name" value="WD40/YVTN_repeat-like_dom_sf"/>
</dbReference>
<evidence type="ECO:0000313" key="4">
    <source>
        <dbReference type="Proteomes" id="UP001189122"/>
    </source>
</evidence>
<dbReference type="PROSITE" id="PS50082">
    <property type="entry name" value="WD_REPEATS_2"/>
    <property type="match status" value="2"/>
</dbReference>
<dbReference type="Pfam" id="PF00400">
    <property type="entry name" value="WD40"/>
    <property type="match status" value="4"/>
</dbReference>
<gene>
    <name evidence="3" type="ORF">SI7747_03004214</name>
</gene>
<evidence type="ECO:0000256" key="1">
    <source>
        <dbReference type="PROSITE-ProRule" id="PRU00221"/>
    </source>
</evidence>
<name>A0A7I8IJ36_SPIIN</name>